<dbReference type="PRINTS" id="PR00301">
    <property type="entry name" value="HEATSHOCK70"/>
</dbReference>
<dbReference type="Pfam" id="PF00012">
    <property type="entry name" value="HSP70"/>
    <property type="match status" value="1"/>
</dbReference>
<reference evidence="6" key="1">
    <citation type="submission" date="2017-02" db="UniProtKB">
        <authorList>
            <consortium name="WormBaseParasite"/>
        </authorList>
    </citation>
    <scope>IDENTIFICATION</scope>
</reference>
<dbReference type="GO" id="GO:0140662">
    <property type="term" value="F:ATP-dependent protein folding chaperone"/>
    <property type="evidence" value="ECO:0007669"/>
    <property type="project" value="InterPro"/>
</dbReference>
<proteinExistence type="inferred from homology"/>
<evidence type="ECO:0000313" key="6">
    <source>
        <dbReference type="WBParaSite" id="TASK_0000318201-mRNA-1"/>
    </source>
</evidence>
<dbReference type="STRING" id="60517.A0A0R3W0I8"/>
<evidence type="ECO:0000256" key="2">
    <source>
        <dbReference type="ARBA" id="ARBA00022741"/>
    </source>
</evidence>
<dbReference type="SUPFAM" id="SSF53067">
    <property type="entry name" value="Actin-like ATPase domain"/>
    <property type="match status" value="1"/>
</dbReference>
<gene>
    <name evidence="4" type="ORF">TASK_LOCUS3184</name>
</gene>
<keyword evidence="2" id="KW-0547">Nucleotide-binding</keyword>
<dbReference type="InterPro" id="IPR043129">
    <property type="entry name" value="ATPase_NBD"/>
</dbReference>
<comment type="similarity">
    <text evidence="1">Belongs to the heat shock protein 70 family.</text>
</comment>
<evidence type="ECO:0000313" key="4">
    <source>
        <dbReference type="EMBL" id="VDK27770.1"/>
    </source>
</evidence>
<accession>A0A0R3W0I8</accession>
<dbReference type="PANTHER" id="PTHR19375">
    <property type="entry name" value="HEAT SHOCK PROTEIN 70KDA"/>
    <property type="match status" value="1"/>
</dbReference>
<dbReference type="InterPro" id="IPR013126">
    <property type="entry name" value="Hsp_70_fam"/>
</dbReference>
<evidence type="ECO:0000256" key="1">
    <source>
        <dbReference type="ARBA" id="ARBA00007381"/>
    </source>
</evidence>
<evidence type="ECO:0000313" key="5">
    <source>
        <dbReference type="Proteomes" id="UP000282613"/>
    </source>
</evidence>
<sequence length="77" mass="8070">MFLVGGSTRIVKVQHLLQDFFSGGRLNKSINTDEAAAYGAALLASSISDKRSLPIIKVAPLSVNLATSGDVVKNLPS</sequence>
<keyword evidence="3" id="KW-0067">ATP-binding</keyword>
<organism evidence="6">
    <name type="scientific">Taenia asiatica</name>
    <name type="common">Asian tapeworm</name>
    <dbReference type="NCBI Taxonomy" id="60517"/>
    <lineage>
        <taxon>Eukaryota</taxon>
        <taxon>Metazoa</taxon>
        <taxon>Spiralia</taxon>
        <taxon>Lophotrochozoa</taxon>
        <taxon>Platyhelminthes</taxon>
        <taxon>Cestoda</taxon>
        <taxon>Eucestoda</taxon>
        <taxon>Cyclophyllidea</taxon>
        <taxon>Taeniidae</taxon>
        <taxon>Taenia</taxon>
    </lineage>
</organism>
<dbReference type="AlphaFoldDB" id="A0A0R3W0I8"/>
<keyword evidence="5" id="KW-1185">Reference proteome</keyword>
<dbReference type="EMBL" id="UYRS01006849">
    <property type="protein sequence ID" value="VDK27770.1"/>
    <property type="molecule type" value="Genomic_DNA"/>
</dbReference>
<dbReference type="Gene3D" id="3.30.420.40">
    <property type="match status" value="2"/>
</dbReference>
<dbReference type="WBParaSite" id="TASK_0000318201-mRNA-1">
    <property type="protein sequence ID" value="TASK_0000318201-mRNA-1"/>
    <property type="gene ID" value="TASK_0000318201"/>
</dbReference>
<reference evidence="4 5" key="2">
    <citation type="submission" date="2018-11" db="EMBL/GenBank/DDBJ databases">
        <authorList>
            <consortium name="Pathogen Informatics"/>
        </authorList>
    </citation>
    <scope>NUCLEOTIDE SEQUENCE [LARGE SCALE GENOMIC DNA]</scope>
</reference>
<dbReference type="Proteomes" id="UP000282613">
    <property type="component" value="Unassembled WGS sequence"/>
</dbReference>
<protein>
    <submittedName>
        <fullName evidence="6">Heat shock protein 70 family</fullName>
    </submittedName>
</protein>
<dbReference type="OrthoDB" id="6281481at2759"/>
<dbReference type="GO" id="GO:0005524">
    <property type="term" value="F:ATP binding"/>
    <property type="evidence" value="ECO:0007669"/>
    <property type="project" value="UniProtKB-KW"/>
</dbReference>
<evidence type="ECO:0000256" key="3">
    <source>
        <dbReference type="ARBA" id="ARBA00022840"/>
    </source>
</evidence>
<name>A0A0R3W0I8_TAEAS</name>